<evidence type="ECO:0000313" key="1">
    <source>
        <dbReference type="EMBL" id="KKN86211.1"/>
    </source>
</evidence>
<gene>
    <name evidence="1" type="ORF">LCGC14_0270800</name>
</gene>
<name>A0A0F9WJN8_9ZZZZ</name>
<reference evidence="1" key="1">
    <citation type="journal article" date="2015" name="Nature">
        <title>Complex archaea that bridge the gap between prokaryotes and eukaryotes.</title>
        <authorList>
            <person name="Spang A."/>
            <person name="Saw J.H."/>
            <person name="Jorgensen S.L."/>
            <person name="Zaremba-Niedzwiedzka K."/>
            <person name="Martijn J."/>
            <person name="Lind A.E."/>
            <person name="van Eijk R."/>
            <person name="Schleper C."/>
            <person name="Guy L."/>
            <person name="Ettema T.J."/>
        </authorList>
    </citation>
    <scope>NUCLEOTIDE SEQUENCE</scope>
</reference>
<accession>A0A0F9WJN8</accession>
<protein>
    <submittedName>
        <fullName evidence="1">Uncharacterized protein</fullName>
    </submittedName>
</protein>
<sequence>MTISRSIGLSVTVALTFAGSAALAQKTSPALKEALAPLVASGGSISDFADFDQDGEIEAIVTYADDCGPGGCLFSIVDLDADGIYGEVAYQYGQAPTVVSGGTVIDANGVFWTWSGQSLLPYYDFFDTLEFYAGTSAEQAAIMKLEPWRPVLRNYDIQMANVDLLGDGTPERFAWLDGSEYKVGQASPYYVFSDTGEILMQGNYIDRPYLFRLQDRNATALITQTGSGFSTTILE</sequence>
<comment type="caution">
    <text evidence="1">The sequence shown here is derived from an EMBL/GenBank/DDBJ whole genome shotgun (WGS) entry which is preliminary data.</text>
</comment>
<organism evidence="1">
    <name type="scientific">marine sediment metagenome</name>
    <dbReference type="NCBI Taxonomy" id="412755"/>
    <lineage>
        <taxon>unclassified sequences</taxon>
        <taxon>metagenomes</taxon>
        <taxon>ecological metagenomes</taxon>
    </lineage>
</organism>
<dbReference type="AlphaFoldDB" id="A0A0F9WJN8"/>
<dbReference type="EMBL" id="LAZR01000150">
    <property type="protein sequence ID" value="KKN86211.1"/>
    <property type="molecule type" value="Genomic_DNA"/>
</dbReference>
<proteinExistence type="predicted"/>